<dbReference type="OrthoDB" id="2959108at2759"/>
<feature type="domain" description="XPG-I" evidence="4">
    <location>
        <begin position="108"/>
        <end position="175"/>
    </location>
</feature>
<dbReference type="InterPro" id="IPR041177">
    <property type="entry name" value="GEN1_C"/>
</dbReference>
<dbReference type="SUPFAM" id="SSF47807">
    <property type="entry name" value="5' to 3' exonuclease, C-terminal subdomain"/>
    <property type="match status" value="1"/>
</dbReference>
<dbReference type="EMBL" id="JAACLJ010000004">
    <property type="protein sequence ID" value="KAF4587644.1"/>
    <property type="molecule type" value="Genomic_DNA"/>
</dbReference>
<organism evidence="6 7">
    <name type="scientific">Ophiocordyceps camponoti-floridani</name>
    <dbReference type="NCBI Taxonomy" id="2030778"/>
    <lineage>
        <taxon>Eukaryota</taxon>
        <taxon>Fungi</taxon>
        <taxon>Dikarya</taxon>
        <taxon>Ascomycota</taxon>
        <taxon>Pezizomycotina</taxon>
        <taxon>Sordariomycetes</taxon>
        <taxon>Hypocreomycetidae</taxon>
        <taxon>Hypocreales</taxon>
        <taxon>Ophiocordycipitaceae</taxon>
        <taxon>Ophiocordyceps</taxon>
    </lineage>
</organism>
<feature type="compositionally biased region" description="Polar residues" evidence="3">
    <location>
        <begin position="553"/>
        <end position="562"/>
    </location>
</feature>
<accession>A0A8H4Q6L2</accession>
<keyword evidence="1" id="KW-0540">Nuclease</keyword>
<evidence type="ECO:0000256" key="3">
    <source>
        <dbReference type="SAM" id="MobiDB-lite"/>
    </source>
</evidence>
<evidence type="ECO:0000259" key="5">
    <source>
        <dbReference type="SMART" id="SM00485"/>
    </source>
</evidence>
<feature type="region of interest" description="Disordered" evidence="3">
    <location>
        <begin position="545"/>
        <end position="589"/>
    </location>
</feature>
<keyword evidence="2" id="KW-0378">Hydrolase</keyword>
<dbReference type="Proteomes" id="UP000562929">
    <property type="component" value="Unassembled WGS sequence"/>
</dbReference>
<keyword evidence="7" id="KW-1185">Reference proteome</keyword>
<sequence length="672" mass="73248">MGIKGLFNELPPGRPVSLSKLSADGFEKSNRPIRIAIDVPIWLFQVQAAKGGANPEIRTLFYRLVRLMSTPIQPVFVFDGRQKPQWKRNKRSGLGKGGSTAQIKSMIDLFGFATHDAPGEAEAECALLQRQGIVDAVMSEDVDTIMFGCTRMLRSLTPGEVRNIKDKNMKSHMMLHEMTSQDEDEAGSKLDAQGMILVALMSGGDYIPEGIPGCGVKVACEAAKAGFGRSLCQLDVKDPESVRAWRESLTHELHSNEKGHFRTKHPALKVPDDFPNMDVLGYYTHPVVSQQSTLDSARKTLLQSRSPRLDELREFARKTLGWDHRLGALKLIRVLSPALLVHKMCHDESPDLVKRITLRRQAFNTDGSPELRLTYVPAEVCPIDLSIEVDGPPPPPPTIAASQGQDGQAVTGDEEVDTETSTDPAQVASLRAFDVTKPDLAWVLEGVARKHVPSAVQVWEEAEAAKAAKAAEAEAAKAARAASRAKSKAGGVRKGPLDSFIRCIVVVSPLHKLGRRPETILISSSPVGPSASSTESTLAISADDGGEGLEIPSSPTRASKTSGPCRPEVTKWRASRRRTCTRGGKSTAQTSMDSFVVRSGQQAETKAEEDDFETASRSKVKTKKTLLTARAGFIYEAVMDADEREDRLRRCREEGRFAVRLSDVAVVDLTGE</sequence>
<dbReference type="GO" id="GO:0017108">
    <property type="term" value="F:5'-flap endonuclease activity"/>
    <property type="evidence" value="ECO:0007669"/>
    <property type="project" value="TreeGrafter"/>
</dbReference>
<proteinExistence type="predicted"/>
<dbReference type="Gene3D" id="3.40.50.1010">
    <property type="entry name" value="5'-nuclease"/>
    <property type="match status" value="2"/>
</dbReference>
<dbReference type="PANTHER" id="PTHR11081:SF75">
    <property type="entry name" value="ENDONUCLEASE, PUTATIVE (AFU_ORTHOLOGUE AFUA_3G13260)-RELATED"/>
    <property type="match status" value="1"/>
</dbReference>
<evidence type="ECO:0000313" key="6">
    <source>
        <dbReference type="EMBL" id="KAF4587644.1"/>
    </source>
</evidence>
<dbReference type="AlphaFoldDB" id="A0A8H4Q6L2"/>
<dbReference type="CDD" id="cd09870">
    <property type="entry name" value="PIN_YEN1"/>
    <property type="match status" value="1"/>
</dbReference>
<feature type="domain" description="XPG N-terminal" evidence="5">
    <location>
        <begin position="1"/>
        <end position="95"/>
    </location>
</feature>
<dbReference type="Pfam" id="PF18380">
    <property type="entry name" value="GEN1_C"/>
    <property type="match status" value="1"/>
</dbReference>
<dbReference type="InterPro" id="IPR036279">
    <property type="entry name" value="5-3_exonuclease_C_sf"/>
</dbReference>
<dbReference type="InterPro" id="IPR029060">
    <property type="entry name" value="PIN-like_dom_sf"/>
</dbReference>
<dbReference type="Pfam" id="PF00752">
    <property type="entry name" value="XPG_N"/>
    <property type="match status" value="1"/>
</dbReference>
<name>A0A8H4Q6L2_9HYPO</name>
<dbReference type="SMART" id="SM00484">
    <property type="entry name" value="XPGI"/>
    <property type="match status" value="1"/>
</dbReference>
<dbReference type="SMART" id="SM00485">
    <property type="entry name" value="XPGN"/>
    <property type="match status" value="1"/>
</dbReference>
<dbReference type="InterPro" id="IPR006085">
    <property type="entry name" value="XPG_DNA_repair_N"/>
</dbReference>
<dbReference type="SUPFAM" id="SSF88723">
    <property type="entry name" value="PIN domain-like"/>
    <property type="match status" value="1"/>
</dbReference>
<evidence type="ECO:0000256" key="2">
    <source>
        <dbReference type="ARBA" id="ARBA00022801"/>
    </source>
</evidence>
<keyword evidence="6" id="KW-0255">Endonuclease</keyword>
<dbReference type="InterPro" id="IPR006084">
    <property type="entry name" value="XPG/Rad2"/>
</dbReference>
<dbReference type="PRINTS" id="PR00853">
    <property type="entry name" value="XPGRADSUPER"/>
</dbReference>
<protein>
    <submittedName>
        <fullName evidence="6">Flap structure-specific endonuclease</fullName>
    </submittedName>
</protein>
<dbReference type="GO" id="GO:0006281">
    <property type="term" value="P:DNA repair"/>
    <property type="evidence" value="ECO:0007669"/>
    <property type="project" value="UniProtKB-ARBA"/>
</dbReference>
<dbReference type="PANTHER" id="PTHR11081">
    <property type="entry name" value="FLAP ENDONUCLEASE FAMILY MEMBER"/>
    <property type="match status" value="1"/>
</dbReference>
<evidence type="ECO:0000256" key="1">
    <source>
        <dbReference type="ARBA" id="ARBA00022722"/>
    </source>
</evidence>
<dbReference type="Gene3D" id="1.10.150.20">
    <property type="entry name" value="5' to 3' exonuclease, C-terminal subdomain"/>
    <property type="match status" value="1"/>
</dbReference>
<gene>
    <name evidence="6" type="ORF">GQ602_004337</name>
</gene>
<dbReference type="InterPro" id="IPR006086">
    <property type="entry name" value="XPG-I_dom"/>
</dbReference>
<feature type="region of interest" description="Disordered" evidence="3">
    <location>
        <begin position="390"/>
        <end position="423"/>
    </location>
</feature>
<dbReference type="Pfam" id="PF00867">
    <property type="entry name" value="XPG_I"/>
    <property type="match status" value="1"/>
</dbReference>
<evidence type="ECO:0000259" key="4">
    <source>
        <dbReference type="SMART" id="SM00484"/>
    </source>
</evidence>
<comment type="caution">
    <text evidence="6">The sequence shown here is derived from an EMBL/GenBank/DDBJ whole genome shotgun (WGS) entry which is preliminary data.</text>
</comment>
<dbReference type="CDD" id="cd09906">
    <property type="entry name" value="H3TH_YEN1"/>
    <property type="match status" value="1"/>
</dbReference>
<reference evidence="6 7" key="1">
    <citation type="journal article" date="2020" name="G3 (Bethesda)">
        <title>Genetic Underpinnings of Host Manipulation by Ophiocordyceps as Revealed by Comparative Transcriptomics.</title>
        <authorList>
            <person name="Will I."/>
            <person name="Das B."/>
            <person name="Trinh T."/>
            <person name="Brachmann A."/>
            <person name="Ohm R.A."/>
            <person name="de Bekker C."/>
        </authorList>
    </citation>
    <scope>NUCLEOTIDE SEQUENCE [LARGE SCALE GENOMIC DNA]</scope>
    <source>
        <strain evidence="6 7">EC05</strain>
    </source>
</reference>
<dbReference type="GO" id="GO:0008821">
    <property type="term" value="F:crossover junction DNA endonuclease activity"/>
    <property type="evidence" value="ECO:0007669"/>
    <property type="project" value="InterPro"/>
</dbReference>
<evidence type="ECO:0000313" key="7">
    <source>
        <dbReference type="Proteomes" id="UP000562929"/>
    </source>
</evidence>
<dbReference type="InterPro" id="IPR037316">
    <property type="entry name" value="Yen1_H3TH"/>
</dbReference>